<protein>
    <submittedName>
        <fullName evidence="2">Alpha/beta fold hydrolase</fullName>
    </submittedName>
</protein>
<dbReference type="SUPFAM" id="SSF53474">
    <property type="entry name" value="alpha/beta-Hydrolases"/>
    <property type="match status" value="1"/>
</dbReference>
<evidence type="ECO:0000259" key="1">
    <source>
        <dbReference type="Pfam" id="PF12697"/>
    </source>
</evidence>
<dbReference type="OrthoDB" id="8562572at2"/>
<keyword evidence="2" id="KW-0378">Hydrolase</keyword>
<evidence type="ECO:0000313" key="2">
    <source>
        <dbReference type="EMBL" id="QDL37073.1"/>
    </source>
</evidence>
<organism evidence="2 3">
    <name type="scientific">Rhodoferax sediminis</name>
    <dbReference type="NCBI Taxonomy" id="2509614"/>
    <lineage>
        <taxon>Bacteria</taxon>
        <taxon>Pseudomonadati</taxon>
        <taxon>Pseudomonadota</taxon>
        <taxon>Betaproteobacteria</taxon>
        <taxon>Burkholderiales</taxon>
        <taxon>Comamonadaceae</taxon>
        <taxon>Rhodoferax</taxon>
    </lineage>
</organism>
<reference evidence="2 3" key="1">
    <citation type="submission" date="2019-01" db="EMBL/GenBank/DDBJ databases">
        <title>Genomic insights into a novel species Rhodoferax sp.</title>
        <authorList>
            <person name="Jin L."/>
        </authorList>
    </citation>
    <scope>NUCLEOTIDE SEQUENCE [LARGE SCALE GENOMIC DNA]</scope>
    <source>
        <strain evidence="2 3">CHu59-6-5</strain>
    </source>
</reference>
<dbReference type="PRINTS" id="PR00412">
    <property type="entry name" value="EPOXHYDRLASE"/>
</dbReference>
<gene>
    <name evidence="2" type="ORF">EUB48_07080</name>
</gene>
<dbReference type="Pfam" id="PF12697">
    <property type="entry name" value="Abhydrolase_6"/>
    <property type="match status" value="1"/>
</dbReference>
<dbReference type="KEGG" id="rhf:EUB48_07080"/>
<keyword evidence="3" id="KW-1185">Reference proteome</keyword>
<dbReference type="GO" id="GO:0016787">
    <property type="term" value="F:hydrolase activity"/>
    <property type="evidence" value="ECO:0007669"/>
    <property type="project" value="UniProtKB-KW"/>
</dbReference>
<dbReference type="Proteomes" id="UP000316798">
    <property type="component" value="Chromosome"/>
</dbReference>
<dbReference type="EMBL" id="CP035503">
    <property type="protein sequence ID" value="QDL37073.1"/>
    <property type="molecule type" value="Genomic_DNA"/>
</dbReference>
<dbReference type="PRINTS" id="PR00111">
    <property type="entry name" value="ABHYDROLASE"/>
</dbReference>
<sequence length="297" mass="32064">MTTPHSDALPDEVRPLLDTATRLETPCGAGTLVWHVWGQSEPGHNPVVLLHGGSGSWTHWLRNILALAASGRRVLVPDLPGFGDSAPPAKGTDADVLPEPLEAGLKILLGEQRCDLVGFSFGGMVAGFLAVRCPARVARLVVVGAPGLGVASRRTVPLMPWRHLADADQRDAVHRQNLAALMLHHPESLTELALRLHVANVMRDRMKGRGLAYTDVLARTLPQVQCPVYAIYGREDALYKGRLDALAEALRPVRSVQGLQLIEDAGHWVQFERPKAFNATLLAVLNDGPSPNAGAHR</sequence>
<evidence type="ECO:0000313" key="3">
    <source>
        <dbReference type="Proteomes" id="UP000316798"/>
    </source>
</evidence>
<feature type="domain" description="AB hydrolase-1" evidence="1">
    <location>
        <begin position="47"/>
        <end position="279"/>
    </location>
</feature>
<accession>A0A515D9I3</accession>
<dbReference type="Gene3D" id="3.40.50.1820">
    <property type="entry name" value="alpha/beta hydrolase"/>
    <property type="match status" value="1"/>
</dbReference>
<dbReference type="InterPro" id="IPR000073">
    <property type="entry name" value="AB_hydrolase_1"/>
</dbReference>
<proteinExistence type="predicted"/>
<dbReference type="InterPro" id="IPR029058">
    <property type="entry name" value="AB_hydrolase_fold"/>
</dbReference>
<dbReference type="AlphaFoldDB" id="A0A515D9I3"/>
<dbReference type="PANTHER" id="PTHR43689">
    <property type="entry name" value="HYDROLASE"/>
    <property type="match status" value="1"/>
</dbReference>
<name>A0A515D9I3_9BURK</name>
<dbReference type="RefSeq" id="WP_142818239.1">
    <property type="nucleotide sequence ID" value="NZ_CP035503.1"/>
</dbReference>
<dbReference type="PANTHER" id="PTHR43689:SF8">
    <property type="entry name" value="ALPHA_BETA-HYDROLASES SUPERFAMILY PROTEIN"/>
    <property type="match status" value="1"/>
</dbReference>
<dbReference type="InterPro" id="IPR000639">
    <property type="entry name" value="Epox_hydrolase-like"/>
</dbReference>